<comment type="pathway">
    <text evidence="3">Glycerolipid metabolism; triacylglycerol biosynthesis.</text>
</comment>
<comment type="catalytic activity">
    <reaction evidence="10">
        <text>an acyl-CoA + a 1,2-diacyl-sn-glycerol = a triacyl-sn-glycerol + CoA</text>
        <dbReference type="Rhea" id="RHEA:10868"/>
        <dbReference type="ChEBI" id="CHEBI:17815"/>
        <dbReference type="ChEBI" id="CHEBI:57287"/>
        <dbReference type="ChEBI" id="CHEBI:58342"/>
        <dbReference type="ChEBI" id="CHEBI:64615"/>
        <dbReference type="EC" id="2.3.1.20"/>
    </reaction>
</comment>
<dbReference type="Proteomes" id="UP001291926">
    <property type="component" value="Unassembled WGS sequence"/>
</dbReference>
<sequence length="291" mass="32852">MISYDRITTYLGEEPASPTARLMHAPSFNLHILAFLGFMTPIDVNVVKKGAEQTLLKHPRFSSVLVVDKKNCNNMSWKRINADINNHVITPSMDPNTESPDKFVEDYASWLSTIPMDLTKPLWEVHILNLQTSDANSTAIFKFHHSIGDGVSLISFLLACARKTSDPESFPTIPFKKQKIITHNDHSPKRFVHRIVSLDDIKLLKTAINVDLAELMEKESNGMWGNKLGIVLLPLTAINLQDDPLTYIRKAKATMDQKKRSVEAKLVNVFINMVIKLLGIKVIFQINSIHL</sequence>
<evidence type="ECO:0000256" key="5">
    <source>
        <dbReference type="ARBA" id="ARBA00022679"/>
    </source>
</evidence>
<dbReference type="Pfam" id="PF06974">
    <property type="entry name" value="WS_DGAT_C"/>
    <property type="match status" value="1"/>
</dbReference>
<evidence type="ECO:0000256" key="9">
    <source>
        <dbReference type="ARBA" id="ARBA00047604"/>
    </source>
</evidence>
<comment type="subcellular location">
    <subcellularLocation>
        <location evidence="1">Cell membrane</location>
        <topology evidence="1">Single-pass membrane protein</topology>
    </subcellularLocation>
    <subcellularLocation>
        <location evidence="2">Endoplasmic reticulum membrane</location>
    </subcellularLocation>
</comment>
<dbReference type="EMBL" id="JAYDYQ010001088">
    <property type="protein sequence ID" value="KAK4489662.1"/>
    <property type="molecule type" value="Genomic_DNA"/>
</dbReference>
<evidence type="ECO:0000256" key="4">
    <source>
        <dbReference type="ARBA" id="ARBA00005189"/>
    </source>
</evidence>
<accession>A0ABR0DKA9</accession>
<dbReference type="SUPFAM" id="SSF52777">
    <property type="entry name" value="CoA-dependent acyltransferases"/>
    <property type="match status" value="1"/>
</dbReference>
<feature type="domain" description="O-acyltransferase WSD1 C-terminal" evidence="12">
    <location>
        <begin position="224"/>
        <end position="285"/>
    </location>
</feature>
<comment type="similarity">
    <text evidence="8">In the N-terminal section; belongs to the long-chain O-acyltransferase family.</text>
</comment>
<feature type="domain" description="O-acyltransferase WSD1-like N-terminal" evidence="11">
    <location>
        <begin position="27"/>
        <end position="179"/>
    </location>
</feature>
<evidence type="ECO:0000256" key="6">
    <source>
        <dbReference type="ARBA" id="ARBA00022824"/>
    </source>
</evidence>
<evidence type="ECO:0000259" key="11">
    <source>
        <dbReference type="Pfam" id="PF03007"/>
    </source>
</evidence>
<protein>
    <recommendedName>
        <fullName evidence="15">Diacylglycerol O-acyltransferase</fullName>
    </recommendedName>
</protein>
<dbReference type="InterPro" id="IPR004255">
    <property type="entry name" value="O-acyltransferase_WSD1_N"/>
</dbReference>
<name>A0ABR0DKA9_9LAMI</name>
<keyword evidence="7" id="KW-0012">Acyltransferase</keyword>
<evidence type="ECO:0000256" key="8">
    <source>
        <dbReference type="ARBA" id="ARBA00024360"/>
    </source>
</evidence>
<dbReference type="Pfam" id="PF03007">
    <property type="entry name" value="WS_DGAT_cat"/>
    <property type="match status" value="1"/>
</dbReference>
<evidence type="ECO:0000259" key="12">
    <source>
        <dbReference type="Pfam" id="PF06974"/>
    </source>
</evidence>
<evidence type="ECO:0000313" key="13">
    <source>
        <dbReference type="EMBL" id="KAK4489662.1"/>
    </source>
</evidence>
<evidence type="ECO:0000256" key="7">
    <source>
        <dbReference type="ARBA" id="ARBA00023315"/>
    </source>
</evidence>
<evidence type="ECO:0000313" key="14">
    <source>
        <dbReference type="Proteomes" id="UP001291926"/>
    </source>
</evidence>
<reference evidence="13 14" key="1">
    <citation type="journal article" date="2023" name="bioRxiv">
        <title>Genome report: Whole genome sequence and annotation of Penstemon davidsonii.</title>
        <authorList>
            <person name="Ostevik K.L."/>
            <person name="Alabady M."/>
            <person name="Zhang M."/>
            <person name="Rausher M.D."/>
        </authorList>
    </citation>
    <scope>NUCLEOTIDE SEQUENCE [LARGE SCALE GENOMIC DNA]</scope>
    <source>
        <strain evidence="13">DNT005</strain>
        <tissue evidence="13">Whole leaf</tissue>
    </source>
</reference>
<dbReference type="InterPro" id="IPR045034">
    <property type="entry name" value="O-acyltransferase_WSD1-like"/>
</dbReference>
<dbReference type="InterPro" id="IPR023213">
    <property type="entry name" value="CAT-like_dom_sf"/>
</dbReference>
<gene>
    <name evidence="13" type="ORF">RD792_005474</name>
</gene>
<comment type="pathway">
    <text evidence="4">Lipid metabolism.</text>
</comment>
<dbReference type="PANTHER" id="PTHR31650:SF1">
    <property type="entry name" value="WAX ESTER SYNTHASE_DIACYLGLYCEROL ACYLTRANSFERASE 4-RELATED"/>
    <property type="match status" value="1"/>
</dbReference>
<organism evidence="13 14">
    <name type="scientific">Penstemon davidsonii</name>
    <dbReference type="NCBI Taxonomy" id="160366"/>
    <lineage>
        <taxon>Eukaryota</taxon>
        <taxon>Viridiplantae</taxon>
        <taxon>Streptophyta</taxon>
        <taxon>Embryophyta</taxon>
        <taxon>Tracheophyta</taxon>
        <taxon>Spermatophyta</taxon>
        <taxon>Magnoliopsida</taxon>
        <taxon>eudicotyledons</taxon>
        <taxon>Gunneridae</taxon>
        <taxon>Pentapetalae</taxon>
        <taxon>asterids</taxon>
        <taxon>lamiids</taxon>
        <taxon>Lamiales</taxon>
        <taxon>Plantaginaceae</taxon>
        <taxon>Cheloneae</taxon>
        <taxon>Penstemon</taxon>
    </lineage>
</organism>
<comment type="caution">
    <text evidence="13">The sequence shown here is derived from an EMBL/GenBank/DDBJ whole genome shotgun (WGS) entry which is preliminary data.</text>
</comment>
<keyword evidence="6" id="KW-0256">Endoplasmic reticulum</keyword>
<evidence type="ECO:0000256" key="2">
    <source>
        <dbReference type="ARBA" id="ARBA00004586"/>
    </source>
</evidence>
<dbReference type="InterPro" id="IPR009721">
    <property type="entry name" value="O-acyltransferase_WSD1_C"/>
</dbReference>
<dbReference type="PANTHER" id="PTHR31650">
    <property type="entry name" value="O-ACYLTRANSFERASE (WSD1-LIKE) FAMILY PROTEIN"/>
    <property type="match status" value="1"/>
</dbReference>
<evidence type="ECO:0008006" key="15">
    <source>
        <dbReference type="Google" id="ProtNLM"/>
    </source>
</evidence>
<proteinExistence type="inferred from homology"/>
<dbReference type="Gene3D" id="3.30.559.10">
    <property type="entry name" value="Chloramphenicol acetyltransferase-like domain"/>
    <property type="match status" value="1"/>
</dbReference>
<evidence type="ECO:0000256" key="10">
    <source>
        <dbReference type="ARBA" id="ARBA00048109"/>
    </source>
</evidence>
<evidence type="ECO:0000256" key="3">
    <source>
        <dbReference type="ARBA" id="ARBA00004771"/>
    </source>
</evidence>
<keyword evidence="14" id="KW-1185">Reference proteome</keyword>
<keyword evidence="5" id="KW-0808">Transferase</keyword>
<evidence type="ECO:0000256" key="1">
    <source>
        <dbReference type="ARBA" id="ARBA00004162"/>
    </source>
</evidence>
<comment type="catalytic activity">
    <reaction evidence="9">
        <text>a long chain fatty alcohol + a fatty acyl-CoA = a long-chain alcohol wax ester + CoA</text>
        <dbReference type="Rhea" id="RHEA:38443"/>
        <dbReference type="ChEBI" id="CHEBI:17135"/>
        <dbReference type="ChEBI" id="CHEBI:57287"/>
        <dbReference type="ChEBI" id="CHEBI:77636"/>
        <dbReference type="ChEBI" id="CHEBI:235323"/>
        <dbReference type="EC" id="2.3.1.75"/>
    </reaction>
</comment>